<dbReference type="EMBL" id="UINC01225308">
    <property type="protein sequence ID" value="SVE55318.1"/>
    <property type="molecule type" value="Genomic_DNA"/>
</dbReference>
<evidence type="ECO:0000256" key="3">
    <source>
        <dbReference type="ARBA" id="ARBA00022801"/>
    </source>
</evidence>
<dbReference type="InterPro" id="IPR050738">
    <property type="entry name" value="Sulfatase"/>
</dbReference>
<sequence length="131" mass="14389">MKTLSTFSVLSLFSLAAFLHAEKRPNILLVMADDMGWSDLGCYGGEIDTPNVDSLAAGGLRFTRFYNNSVCGPTRASLLTGLYCQQTGHRGDNWNQPKDFSKCVLIPELLQDGGYHTAMVGKWQGRDLAVK</sequence>
<feature type="domain" description="Sulfatase N-terminal" evidence="5">
    <location>
        <begin position="25"/>
        <end position="124"/>
    </location>
</feature>
<evidence type="ECO:0000256" key="1">
    <source>
        <dbReference type="ARBA" id="ARBA00008779"/>
    </source>
</evidence>
<gene>
    <name evidence="6" type="ORF">METZ01_LOCUS508172</name>
</gene>
<dbReference type="PANTHER" id="PTHR42693">
    <property type="entry name" value="ARYLSULFATASE FAMILY MEMBER"/>
    <property type="match status" value="1"/>
</dbReference>
<comment type="similarity">
    <text evidence="1">Belongs to the sulfatase family.</text>
</comment>
<keyword evidence="4" id="KW-0106">Calcium</keyword>
<evidence type="ECO:0000256" key="2">
    <source>
        <dbReference type="ARBA" id="ARBA00022723"/>
    </source>
</evidence>
<evidence type="ECO:0000313" key="6">
    <source>
        <dbReference type="EMBL" id="SVE55318.1"/>
    </source>
</evidence>
<organism evidence="6">
    <name type="scientific">marine metagenome</name>
    <dbReference type="NCBI Taxonomy" id="408172"/>
    <lineage>
        <taxon>unclassified sequences</taxon>
        <taxon>metagenomes</taxon>
        <taxon>ecological metagenomes</taxon>
    </lineage>
</organism>
<reference evidence="6" key="1">
    <citation type="submission" date="2018-05" db="EMBL/GenBank/DDBJ databases">
        <authorList>
            <person name="Lanie J.A."/>
            <person name="Ng W.-L."/>
            <person name="Kazmierczak K.M."/>
            <person name="Andrzejewski T.M."/>
            <person name="Davidsen T.M."/>
            <person name="Wayne K.J."/>
            <person name="Tettelin H."/>
            <person name="Glass J.I."/>
            <person name="Rusch D."/>
            <person name="Podicherti R."/>
            <person name="Tsui H.-C.T."/>
            <person name="Winkler M.E."/>
        </authorList>
    </citation>
    <scope>NUCLEOTIDE SEQUENCE</scope>
</reference>
<proteinExistence type="inferred from homology"/>
<dbReference type="PROSITE" id="PS00523">
    <property type="entry name" value="SULFATASE_1"/>
    <property type="match status" value="1"/>
</dbReference>
<dbReference type="GO" id="GO:0046872">
    <property type="term" value="F:metal ion binding"/>
    <property type="evidence" value="ECO:0007669"/>
    <property type="project" value="UniProtKB-KW"/>
</dbReference>
<dbReference type="Pfam" id="PF00884">
    <property type="entry name" value="Sulfatase"/>
    <property type="match status" value="1"/>
</dbReference>
<evidence type="ECO:0000259" key="5">
    <source>
        <dbReference type="Pfam" id="PF00884"/>
    </source>
</evidence>
<dbReference type="InterPro" id="IPR000917">
    <property type="entry name" value="Sulfatase_N"/>
</dbReference>
<keyword evidence="2" id="KW-0479">Metal-binding</keyword>
<protein>
    <recommendedName>
        <fullName evidence="5">Sulfatase N-terminal domain-containing protein</fullName>
    </recommendedName>
</protein>
<dbReference type="InterPro" id="IPR024607">
    <property type="entry name" value="Sulfatase_CS"/>
</dbReference>
<feature type="non-terminal residue" evidence="6">
    <location>
        <position position="131"/>
    </location>
</feature>
<dbReference type="Gene3D" id="3.40.720.10">
    <property type="entry name" value="Alkaline Phosphatase, subunit A"/>
    <property type="match status" value="1"/>
</dbReference>
<dbReference type="AlphaFoldDB" id="A0A383EGU7"/>
<dbReference type="GO" id="GO:0004065">
    <property type="term" value="F:arylsulfatase activity"/>
    <property type="evidence" value="ECO:0007669"/>
    <property type="project" value="TreeGrafter"/>
</dbReference>
<dbReference type="PANTHER" id="PTHR42693:SF53">
    <property type="entry name" value="ENDO-4-O-SULFATASE"/>
    <property type="match status" value="1"/>
</dbReference>
<evidence type="ECO:0000256" key="4">
    <source>
        <dbReference type="ARBA" id="ARBA00022837"/>
    </source>
</evidence>
<accession>A0A383EGU7</accession>
<dbReference type="InterPro" id="IPR017850">
    <property type="entry name" value="Alkaline_phosphatase_core_sf"/>
</dbReference>
<dbReference type="SUPFAM" id="SSF53649">
    <property type="entry name" value="Alkaline phosphatase-like"/>
    <property type="match status" value="1"/>
</dbReference>
<keyword evidence="3" id="KW-0378">Hydrolase</keyword>
<name>A0A383EGU7_9ZZZZ</name>